<sequence>MTTLRSEIVVVGAGISGIASVIKLKEAGFADVVVLERGDDVGGCWSTQKYPGLTIDVPSMYYSYSWAQKPDWSSAWTPGPEMHEYCRNVVEQFGVRDKFRFGVQVTGSTYDEKRNEWVTETADGTRYVSRYLLNASGVLSELKWPEIEGMKDFQGTLLHTSAWDENLDFTGKRVAIIGTGATGIQLAPEIAPQAGQLDVYQRTPIWLLPKPAFKLKPRTQKAFATVPGLLRAARFGIAFLMDIVFFQSFVNYPTMGPLTRLAEKVGRRHINRQVDDPEVARKLTPDYDWGCKRPSFSQNFYPMFNRSNVELVTDSIERFTPTGIVTADGVEHETDIVICATGYQPFSGRSLPTYPVRGRGGQDLRDYWENNRYQAFQGVTVHGYPNFFLIFGPYNNISGSYIAGVELSVRNMVTALKGARKKRANYIEVDAAAQRREFEEIIAKQPKSIFQAGNCTGSNTYYIDAHGDTPLMRPSNHLKEWIAARRGDLSPYHIRSVADATSKKRTLSRR</sequence>
<dbReference type="SUPFAM" id="SSF51905">
    <property type="entry name" value="FAD/NAD(P)-binding domain"/>
    <property type="match status" value="1"/>
</dbReference>
<dbReference type="PRINTS" id="PR00368">
    <property type="entry name" value="FADPNR"/>
</dbReference>
<organism evidence="1 2">
    <name type="scientific">Amycolatopsis silviterrae</name>
    <dbReference type="NCBI Taxonomy" id="1656914"/>
    <lineage>
        <taxon>Bacteria</taxon>
        <taxon>Bacillati</taxon>
        <taxon>Actinomycetota</taxon>
        <taxon>Actinomycetes</taxon>
        <taxon>Pseudonocardiales</taxon>
        <taxon>Pseudonocardiaceae</taxon>
        <taxon>Amycolatopsis</taxon>
    </lineage>
</organism>
<keyword evidence="2" id="KW-1185">Reference proteome</keyword>
<keyword evidence="1" id="KW-0503">Monooxygenase</keyword>
<proteinExistence type="predicted"/>
<dbReference type="InterPro" id="IPR051209">
    <property type="entry name" value="FAD-bind_Monooxygenase_sf"/>
</dbReference>
<name>A0ABW5HLD8_9PSEU</name>
<evidence type="ECO:0000313" key="1">
    <source>
        <dbReference type="EMBL" id="MFD2473584.1"/>
    </source>
</evidence>
<dbReference type="EC" id="1.14.13.-" evidence="1"/>
<dbReference type="Proteomes" id="UP001597483">
    <property type="component" value="Unassembled WGS sequence"/>
</dbReference>
<dbReference type="RefSeq" id="WP_378312182.1">
    <property type="nucleotide sequence ID" value="NZ_JBHUKS010000033.1"/>
</dbReference>
<protein>
    <submittedName>
        <fullName evidence="1">Flavin-containing monooxygenase</fullName>
        <ecNumber evidence="1">1.14.13.-</ecNumber>
    </submittedName>
</protein>
<dbReference type="PANTHER" id="PTHR42877">
    <property type="entry name" value="L-ORNITHINE N(5)-MONOOXYGENASE-RELATED"/>
    <property type="match status" value="1"/>
</dbReference>
<evidence type="ECO:0000313" key="2">
    <source>
        <dbReference type="Proteomes" id="UP001597483"/>
    </source>
</evidence>
<dbReference type="InterPro" id="IPR036188">
    <property type="entry name" value="FAD/NAD-bd_sf"/>
</dbReference>
<dbReference type="EMBL" id="JBHUKS010000033">
    <property type="protein sequence ID" value="MFD2473584.1"/>
    <property type="molecule type" value="Genomic_DNA"/>
</dbReference>
<dbReference type="Gene3D" id="3.50.50.60">
    <property type="entry name" value="FAD/NAD(P)-binding domain"/>
    <property type="match status" value="2"/>
</dbReference>
<reference evidence="2" key="1">
    <citation type="journal article" date="2019" name="Int. J. Syst. Evol. Microbiol.">
        <title>The Global Catalogue of Microorganisms (GCM) 10K type strain sequencing project: providing services to taxonomists for standard genome sequencing and annotation.</title>
        <authorList>
            <consortium name="The Broad Institute Genomics Platform"/>
            <consortium name="The Broad Institute Genome Sequencing Center for Infectious Disease"/>
            <person name="Wu L."/>
            <person name="Ma J."/>
        </authorList>
    </citation>
    <scope>NUCLEOTIDE SEQUENCE [LARGE SCALE GENOMIC DNA]</scope>
    <source>
        <strain evidence="2">CGMCC 4.7641</strain>
    </source>
</reference>
<accession>A0ABW5HLD8</accession>
<dbReference type="GO" id="GO:0004497">
    <property type="term" value="F:monooxygenase activity"/>
    <property type="evidence" value="ECO:0007669"/>
    <property type="project" value="UniProtKB-KW"/>
</dbReference>
<dbReference type="PRINTS" id="PR00411">
    <property type="entry name" value="PNDRDTASEI"/>
</dbReference>
<dbReference type="Pfam" id="PF13738">
    <property type="entry name" value="Pyr_redox_3"/>
    <property type="match status" value="1"/>
</dbReference>
<dbReference type="PANTHER" id="PTHR42877:SF4">
    <property type="entry name" value="FAD_NAD(P)-BINDING DOMAIN-CONTAINING PROTEIN-RELATED"/>
    <property type="match status" value="1"/>
</dbReference>
<keyword evidence="1" id="KW-0560">Oxidoreductase</keyword>
<comment type="caution">
    <text evidence="1">The sequence shown here is derived from an EMBL/GenBank/DDBJ whole genome shotgun (WGS) entry which is preliminary data.</text>
</comment>
<gene>
    <name evidence="1" type="ORF">ACFSVL_39715</name>
</gene>